<keyword evidence="3" id="KW-1185">Reference proteome</keyword>
<dbReference type="InterPro" id="IPR049825">
    <property type="entry name" value="Lasso_PadeA-like"/>
</dbReference>
<accession>A0ABN7RZW3</accession>
<evidence type="ECO:0000313" key="2">
    <source>
        <dbReference type="EMBL" id="CAG5086066.1"/>
    </source>
</evidence>
<evidence type="ECO:0008006" key="4">
    <source>
        <dbReference type="Google" id="ProtNLM"/>
    </source>
</evidence>
<dbReference type="NCBIfam" id="NF033524">
    <property type="entry name" value="lasso_PadeA_fam"/>
    <property type="match status" value="1"/>
</dbReference>
<protein>
    <recommendedName>
        <fullName evidence="4">Paeninodin family lasso peptide</fullName>
    </recommendedName>
</protein>
<reference evidence="2 3" key="1">
    <citation type="submission" date="2021-04" db="EMBL/GenBank/DDBJ databases">
        <authorList>
            <person name="Rakotoarivonina H."/>
        </authorList>
    </citation>
    <scope>NUCLEOTIDE SEQUENCE [LARGE SCALE GENOMIC DNA]</scope>
    <source>
        <strain evidence="2 3">XE</strain>
    </source>
</reference>
<sequence>MSDYGGGGEIRMRKKEWQAPELEVLDVRLTAAGPGKAKPDGVQPDEDEDVHYS</sequence>
<feature type="compositionally biased region" description="Acidic residues" evidence="1">
    <location>
        <begin position="43"/>
        <end position="53"/>
    </location>
</feature>
<evidence type="ECO:0000256" key="1">
    <source>
        <dbReference type="SAM" id="MobiDB-lite"/>
    </source>
</evidence>
<feature type="region of interest" description="Disordered" evidence="1">
    <location>
        <begin position="28"/>
        <end position="53"/>
    </location>
</feature>
<gene>
    <name evidence="2" type="primary">txxe 922</name>
    <name evidence="2" type="ORF">TXXE_09460</name>
</gene>
<evidence type="ECO:0000313" key="3">
    <source>
        <dbReference type="Proteomes" id="UP000681526"/>
    </source>
</evidence>
<organism evidence="2 3">
    <name type="scientific">Thermobacillus xylanilyticus</name>
    <dbReference type="NCBI Taxonomy" id="76633"/>
    <lineage>
        <taxon>Bacteria</taxon>
        <taxon>Bacillati</taxon>
        <taxon>Bacillota</taxon>
        <taxon>Bacilli</taxon>
        <taxon>Bacillales</taxon>
        <taxon>Paenibacillaceae</taxon>
        <taxon>Thermobacillus</taxon>
    </lineage>
</organism>
<name>A0ABN7RZW3_THEXY</name>
<dbReference type="Proteomes" id="UP000681526">
    <property type="component" value="Unassembled WGS sequence"/>
</dbReference>
<dbReference type="EMBL" id="CAJRAY010000043">
    <property type="protein sequence ID" value="CAG5086066.1"/>
    <property type="molecule type" value="Genomic_DNA"/>
</dbReference>
<comment type="caution">
    <text evidence="2">The sequence shown here is derived from an EMBL/GenBank/DDBJ whole genome shotgun (WGS) entry which is preliminary data.</text>
</comment>
<proteinExistence type="predicted"/>